<proteinExistence type="predicted"/>
<sequence>MGGKTPNSFKTSLVRTDSSKWKKVETENSMNSKQFSKKKRRQCFEEGKGKGERRNSAAVFPTRGSR</sequence>
<dbReference type="EMBL" id="CM056811">
    <property type="protein sequence ID" value="KAJ8636390.1"/>
    <property type="molecule type" value="Genomic_DNA"/>
</dbReference>
<protein>
    <submittedName>
        <fullName evidence="1">Uncharacterized protein</fullName>
    </submittedName>
</protein>
<dbReference type="Proteomes" id="UP001234297">
    <property type="component" value="Chromosome 3"/>
</dbReference>
<evidence type="ECO:0000313" key="1">
    <source>
        <dbReference type="EMBL" id="KAJ8636390.1"/>
    </source>
</evidence>
<evidence type="ECO:0000313" key="2">
    <source>
        <dbReference type="Proteomes" id="UP001234297"/>
    </source>
</evidence>
<comment type="caution">
    <text evidence="1">The sequence shown here is derived from an EMBL/GenBank/DDBJ whole genome shotgun (WGS) entry which is preliminary data.</text>
</comment>
<organism evidence="1 2">
    <name type="scientific">Persea americana</name>
    <name type="common">Avocado</name>
    <dbReference type="NCBI Taxonomy" id="3435"/>
    <lineage>
        <taxon>Eukaryota</taxon>
        <taxon>Viridiplantae</taxon>
        <taxon>Streptophyta</taxon>
        <taxon>Embryophyta</taxon>
        <taxon>Tracheophyta</taxon>
        <taxon>Spermatophyta</taxon>
        <taxon>Magnoliopsida</taxon>
        <taxon>Magnoliidae</taxon>
        <taxon>Laurales</taxon>
        <taxon>Lauraceae</taxon>
        <taxon>Persea</taxon>
    </lineage>
</organism>
<reference evidence="1 2" key="1">
    <citation type="journal article" date="2022" name="Hortic Res">
        <title>A haplotype resolved chromosomal level avocado genome allows analysis of novel avocado genes.</title>
        <authorList>
            <person name="Nath O."/>
            <person name="Fletcher S.J."/>
            <person name="Hayward A."/>
            <person name="Shaw L.M."/>
            <person name="Masouleh A.K."/>
            <person name="Furtado A."/>
            <person name="Henry R.J."/>
            <person name="Mitter N."/>
        </authorList>
    </citation>
    <scope>NUCLEOTIDE SEQUENCE [LARGE SCALE GENOMIC DNA]</scope>
    <source>
        <strain evidence="2">cv. Hass</strain>
    </source>
</reference>
<accession>A0ACC2LSF7</accession>
<gene>
    <name evidence="1" type="ORF">MRB53_010657</name>
</gene>
<keyword evidence="2" id="KW-1185">Reference proteome</keyword>
<name>A0ACC2LSF7_PERAE</name>